<dbReference type="SMART" id="SM00138">
    <property type="entry name" value="MeTrc"/>
    <property type="match status" value="1"/>
</dbReference>
<dbReference type="PRINTS" id="PR00996">
    <property type="entry name" value="CHERMTFRASE"/>
</dbReference>
<evidence type="ECO:0000256" key="5">
    <source>
        <dbReference type="ARBA" id="ARBA00022691"/>
    </source>
</evidence>
<evidence type="ECO:0000256" key="2">
    <source>
        <dbReference type="ARBA" id="ARBA00012534"/>
    </source>
</evidence>
<sequence length="282" mass="32898">MMNMQDNGLVKLSQIIYDYCGLRYADRLPTLKEKVSKRVLELGLSHWEYCQYLKMSPGEWDVIVELLTINETYFYREENQLTECCSYVLSLIKRKNKNRPIRIWSAACSSGEEPYSLAMLIQETGQFLPGSIEIIATDINKKVLQKAEMGWYHHGSFAFRRTPENLLKKYFTDEDGGHQIKPSIQKMVQFQYLNLLEQDKIFQLGEVDIIFCRNVLIYFDHDTTKRVIRSLHQNLADGGYLFLGHAESITDMTLGFKKVDSDKTFYYRKESDQNETVQCISG</sequence>
<dbReference type="EMBL" id="CALBWS010000001">
    <property type="protein sequence ID" value="CAH2712934.1"/>
    <property type="molecule type" value="Genomic_DNA"/>
</dbReference>
<accession>A0ABN8KHM0</accession>
<evidence type="ECO:0000313" key="7">
    <source>
        <dbReference type="EMBL" id="CAH2712934.1"/>
    </source>
</evidence>
<evidence type="ECO:0000256" key="3">
    <source>
        <dbReference type="ARBA" id="ARBA00022603"/>
    </source>
</evidence>
<dbReference type="Gene3D" id="1.10.155.10">
    <property type="entry name" value="Chemotaxis receptor methyltransferase CheR, N-terminal domain"/>
    <property type="match status" value="1"/>
</dbReference>
<keyword evidence="8" id="KW-1185">Reference proteome</keyword>
<evidence type="ECO:0000256" key="4">
    <source>
        <dbReference type="ARBA" id="ARBA00022679"/>
    </source>
</evidence>
<feature type="domain" description="CheR-type methyltransferase" evidence="6">
    <location>
        <begin position="1"/>
        <end position="272"/>
    </location>
</feature>
<evidence type="ECO:0000256" key="1">
    <source>
        <dbReference type="ARBA" id="ARBA00001541"/>
    </source>
</evidence>
<dbReference type="Proteomes" id="UP000838308">
    <property type="component" value="Unassembled WGS sequence"/>
</dbReference>
<dbReference type="PANTHER" id="PTHR24422:SF10">
    <property type="entry name" value="CHEMOTAXIS PROTEIN METHYLTRANSFERASE 2"/>
    <property type="match status" value="1"/>
</dbReference>
<dbReference type="PANTHER" id="PTHR24422">
    <property type="entry name" value="CHEMOTAXIS PROTEIN METHYLTRANSFERASE"/>
    <property type="match status" value="1"/>
</dbReference>
<dbReference type="InterPro" id="IPR000780">
    <property type="entry name" value="CheR_MeTrfase"/>
</dbReference>
<dbReference type="InterPro" id="IPR029063">
    <property type="entry name" value="SAM-dependent_MTases_sf"/>
</dbReference>
<name>A0ABN8KHM0_9BACI</name>
<keyword evidence="3" id="KW-0489">Methyltransferase</keyword>
<dbReference type="Pfam" id="PF01739">
    <property type="entry name" value="CheR"/>
    <property type="match status" value="1"/>
</dbReference>
<reference evidence="7" key="1">
    <citation type="submission" date="2022-04" db="EMBL/GenBank/DDBJ databases">
        <authorList>
            <person name="Criscuolo A."/>
        </authorList>
    </citation>
    <scope>NUCLEOTIDE SEQUENCE</scope>
    <source>
        <strain evidence="7">CIP111895</strain>
    </source>
</reference>
<dbReference type="InterPro" id="IPR036804">
    <property type="entry name" value="CheR_N_sf"/>
</dbReference>
<gene>
    <name evidence="7" type="ORF">BACCIP111895_00067</name>
</gene>
<evidence type="ECO:0000259" key="6">
    <source>
        <dbReference type="PROSITE" id="PS50123"/>
    </source>
</evidence>
<keyword evidence="4" id="KW-0808">Transferase</keyword>
<dbReference type="InterPro" id="IPR022642">
    <property type="entry name" value="CheR_C"/>
</dbReference>
<dbReference type="SUPFAM" id="SSF53335">
    <property type="entry name" value="S-adenosyl-L-methionine-dependent methyltransferases"/>
    <property type="match status" value="1"/>
</dbReference>
<dbReference type="Gene3D" id="3.40.50.150">
    <property type="entry name" value="Vaccinia Virus protein VP39"/>
    <property type="match status" value="1"/>
</dbReference>
<keyword evidence="5" id="KW-0949">S-adenosyl-L-methionine</keyword>
<dbReference type="SUPFAM" id="SSF47757">
    <property type="entry name" value="Chemotaxis receptor methyltransferase CheR, N-terminal domain"/>
    <property type="match status" value="1"/>
</dbReference>
<organism evidence="7 8">
    <name type="scientific">Neobacillus rhizosphaerae</name>
    <dbReference type="NCBI Taxonomy" id="2880965"/>
    <lineage>
        <taxon>Bacteria</taxon>
        <taxon>Bacillati</taxon>
        <taxon>Bacillota</taxon>
        <taxon>Bacilli</taxon>
        <taxon>Bacillales</taxon>
        <taxon>Bacillaceae</taxon>
        <taxon>Neobacillus</taxon>
    </lineage>
</organism>
<dbReference type="InterPro" id="IPR050903">
    <property type="entry name" value="Bact_Chemotaxis_MeTrfase"/>
</dbReference>
<comment type="catalytic activity">
    <reaction evidence="1">
        <text>L-glutamyl-[protein] + S-adenosyl-L-methionine = [protein]-L-glutamate 5-O-methyl ester + S-adenosyl-L-homocysteine</text>
        <dbReference type="Rhea" id="RHEA:24452"/>
        <dbReference type="Rhea" id="RHEA-COMP:10208"/>
        <dbReference type="Rhea" id="RHEA-COMP:10311"/>
        <dbReference type="ChEBI" id="CHEBI:29973"/>
        <dbReference type="ChEBI" id="CHEBI:57856"/>
        <dbReference type="ChEBI" id="CHEBI:59789"/>
        <dbReference type="ChEBI" id="CHEBI:82795"/>
        <dbReference type="EC" id="2.1.1.80"/>
    </reaction>
</comment>
<protein>
    <recommendedName>
        <fullName evidence="2">protein-glutamate O-methyltransferase</fullName>
        <ecNumber evidence="2">2.1.1.80</ecNumber>
    </recommendedName>
</protein>
<dbReference type="PROSITE" id="PS50123">
    <property type="entry name" value="CHER"/>
    <property type="match status" value="1"/>
</dbReference>
<dbReference type="CDD" id="cd02440">
    <property type="entry name" value="AdoMet_MTases"/>
    <property type="match status" value="1"/>
</dbReference>
<proteinExistence type="predicted"/>
<comment type="caution">
    <text evidence="7">The sequence shown here is derived from an EMBL/GenBank/DDBJ whole genome shotgun (WGS) entry which is preliminary data.</text>
</comment>
<dbReference type="EC" id="2.1.1.80" evidence="2"/>
<evidence type="ECO:0000313" key="8">
    <source>
        <dbReference type="Proteomes" id="UP000838308"/>
    </source>
</evidence>